<evidence type="ECO:0000313" key="5">
    <source>
        <dbReference type="Proteomes" id="UP000230000"/>
    </source>
</evidence>
<keyword evidence="2 3" id="KW-0802">TPR repeat</keyword>
<dbReference type="GO" id="GO:0046813">
    <property type="term" value="P:receptor-mediated virion attachment to host cell"/>
    <property type="evidence" value="ECO:0007669"/>
    <property type="project" value="TreeGrafter"/>
</dbReference>
<evidence type="ECO:0000256" key="2">
    <source>
        <dbReference type="ARBA" id="ARBA00022803"/>
    </source>
</evidence>
<evidence type="ECO:0000313" key="4">
    <source>
        <dbReference type="EMBL" id="PJJ75733.1"/>
    </source>
</evidence>
<dbReference type="InterPro" id="IPR050498">
    <property type="entry name" value="Ycf3"/>
</dbReference>
<comment type="caution">
    <text evidence="4">The sequence shown here is derived from an EMBL/GenBank/DDBJ whole genome shotgun (WGS) entry which is preliminary data.</text>
</comment>
<accession>A0A2M9CV18</accession>
<protein>
    <submittedName>
        <fullName evidence="4">Tetratricopeptide repeat protein</fullName>
    </submittedName>
</protein>
<dbReference type="SMART" id="SM00028">
    <property type="entry name" value="TPR"/>
    <property type="match status" value="6"/>
</dbReference>
<dbReference type="InterPro" id="IPR011990">
    <property type="entry name" value="TPR-like_helical_dom_sf"/>
</dbReference>
<dbReference type="Gene3D" id="1.25.40.10">
    <property type="entry name" value="Tetratricopeptide repeat domain"/>
    <property type="match status" value="2"/>
</dbReference>
<keyword evidence="5" id="KW-1185">Reference proteome</keyword>
<feature type="repeat" description="TPR" evidence="3">
    <location>
        <begin position="153"/>
        <end position="186"/>
    </location>
</feature>
<dbReference type="GO" id="GO:0009279">
    <property type="term" value="C:cell outer membrane"/>
    <property type="evidence" value="ECO:0007669"/>
    <property type="project" value="TreeGrafter"/>
</dbReference>
<organism evidence="4 5">
    <name type="scientific">Thermoflavifilum aggregans</name>
    <dbReference type="NCBI Taxonomy" id="454188"/>
    <lineage>
        <taxon>Bacteria</taxon>
        <taxon>Pseudomonadati</taxon>
        <taxon>Bacteroidota</taxon>
        <taxon>Chitinophagia</taxon>
        <taxon>Chitinophagales</taxon>
        <taxon>Chitinophagaceae</taxon>
        <taxon>Thermoflavifilum</taxon>
    </lineage>
</organism>
<reference evidence="4 5" key="1">
    <citation type="submission" date="2017-11" db="EMBL/GenBank/DDBJ databases">
        <title>Genomic Encyclopedia of Archaeal and Bacterial Type Strains, Phase II (KMG-II): From Individual Species to Whole Genera.</title>
        <authorList>
            <person name="Goeker M."/>
        </authorList>
    </citation>
    <scope>NUCLEOTIDE SEQUENCE [LARGE SCALE GENOMIC DNA]</scope>
    <source>
        <strain evidence="4 5">DSM 27268</strain>
    </source>
</reference>
<evidence type="ECO:0000256" key="1">
    <source>
        <dbReference type="ARBA" id="ARBA00022737"/>
    </source>
</evidence>
<dbReference type="InterPro" id="IPR019734">
    <property type="entry name" value="TPR_rpt"/>
</dbReference>
<dbReference type="SUPFAM" id="SSF48452">
    <property type="entry name" value="TPR-like"/>
    <property type="match status" value="2"/>
</dbReference>
<dbReference type="PROSITE" id="PS50005">
    <property type="entry name" value="TPR"/>
    <property type="match status" value="1"/>
</dbReference>
<dbReference type="Pfam" id="PF12895">
    <property type="entry name" value="ANAPC3"/>
    <property type="match status" value="1"/>
</dbReference>
<dbReference type="EMBL" id="PGFG01000001">
    <property type="protein sequence ID" value="PJJ75733.1"/>
    <property type="molecule type" value="Genomic_DNA"/>
</dbReference>
<dbReference type="OrthoDB" id="9803982at2"/>
<dbReference type="AlphaFoldDB" id="A0A2M9CV18"/>
<dbReference type="Proteomes" id="UP000230000">
    <property type="component" value="Unassembled WGS sequence"/>
</dbReference>
<evidence type="ECO:0000256" key="3">
    <source>
        <dbReference type="PROSITE-ProRule" id="PRU00339"/>
    </source>
</evidence>
<dbReference type="PANTHER" id="PTHR44858">
    <property type="entry name" value="TETRATRICOPEPTIDE REPEAT PROTEIN 6"/>
    <property type="match status" value="1"/>
</dbReference>
<gene>
    <name evidence="4" type="ORF">BXY57_1318</name>
</gene>
<keyword evidence="1" id="KW-0677">Repeat</keyword>
<name>A0A2M9CV18_9BACT</name>
<proteinExistence type="predicted"/>
<dbReference type="Pfam" id="PF13432">
    <property type="entry name" value="TPR_16"/>
    <property type="match status" value="1"/>
</dbReference>
<sequence>MKIKDKTQSPKTRTIADPAFQSAYAEKSLLLVYLHNIGIKQLDEKQPDFLLRFVSMIKRKTNSCYSRIVVLCWLMWVAGFGETGCHHTEEKYTAEEQAVLHQGKVGQITDSIASSPDNPELYAHRSQELANIQQFKLAGMDIRKALQLRPMEAQYNFQLGELYFQQDSLQKAITYLRRAVELKSQSLVYQMEYANALYHAGSYTEALRVLERTSKMYPPVAEINGLQSRVYQAMGDTAAAIASMGEAIKRSPDNYEAIMAMGDLLAASGNPQCLSWYRRAEKVDTTAAEPIYAQAAFYEKIHQPGQAISLLNHCINVDAFYTDAYLLLAKIYLQQHAFHKGLTILNLAQRMAPTNDRVYFLRGSCWEKMGDTVRAMQDYRRSLVFNKKAEDARQALQRLGKQP</sequence>
<dbReference type="RefSeq" id="WP_100314302.1">
    <property type="nucleotide sequence ID" value="NZ_PGFG01000001.1"/>
</dbReference>
<dbReference type="PANTHER" id="PTHR44858:SF1">
    <property type="entry name" value="UDP-N-ACETYLGLUCOSAMINE--PEPTIDE N-ACETYLGLUCOSAMINYLTRANSFERASE SPINDLY-RELATED"/>
    <property type="match status" value="1"/>
</dbReference>